<organism evidence="2 3">
    <name type="scientific">Lactuca sativa</name>
    <name type="common">Garden lettuce</name>
    <dbReference type="NCBI Taxonomy" id="4236"/>
    <lineage>
        <taxon>Eukaryota</taxon>
        <taxon>Viridiplantae</taxon>
        <taxon>Streptophyta</taxon>
        <taxon>Embryophyta</taxon>
        <taxon>Tracheophyta</taxon>
        <taxon>Spermatophyta</taxon>
        <taxon>Magnoliopsida</taxon>
        <taxon>eudicotyledons</taxon>
        <taxon>Gunneridae</taxon>
        <taxon>Pentapetalae</taxon>
        <taxon>asterids</taxon>
        <taxon>campanulids</taxon>
        <taxon>Asterales</taxon>
        <taxon>Asteraceae</taxon>
        <taxon>Cichorioideae</taxon>
        <taxon>Cichorieae</taxon>
        <taxon>Lactucinae</taxon>
        <taxon>Lactuca</taxon>
    </lineage>
</organism>
<dbReference type="Proteomes" id="UP000235145">
    <property type="component" value="Unassembled WGS sequence"/>
</dbReference>
<sequence>MNQSLTKENEASLFSEPSISSNPGVHRTISEGQFPVMASLSDTLEAAWTSNLQKDTTSVLSDSDLTKSSLLEKGVKEQCRGTKTALVSPVFSNKGSEMMEDSTSWLGMPW</sequence>
<keyword evidence="3" id="KW-1185">Reference proteome</keyword>
<protein>
    <submittedName>
        <fullName evidence="2">Uncharacterized protein</fullName>
    </submittedName>
</protein>
<accession>A0A9R1VJR3</accession>
<dbReference type="AlphaFoldDB" id="A0A9R1VJR3"/>
<feature type="region of interest" description="Disordered" evidence="1">
    <location>
        <begin position="1"/>
        <end position="28"/>
    </location>
</feature>
<comment type="caution">
    <text evidence="2">The sequence shown here is derived from an EMBL/GenBank/DDBJ whole genome shotgun (WGS) entry which is preliminary data.</text>
</comment>
<reference evidence="2 3" key="1">
    <citation type="journal article" date="2017" name="Nat. Commun.">
        <title>Genome assembly with in vitro proximity ligation data and whole-genome triplication in lettuce.</title>
        <authorList>
            <person name="Reyes-Chin-Wo S."/>
            <person name="Wang Z."/>
            <person name="Yang X."/>
            <person name="Kozik A."/>
            <person name="Arikit S."/>
            <person name="Song C."/>
            <person name="Xia L."/>
            <person name="Froenicke L."/>
            <person name="Lavelle D.O."/>
            <person name="Truco M.J."/>
            <person name="Xia R."/>
            <person name="Zhu S."/>
            <person name="Xu C."/>
            <person name="Xu H."/>
            <person name="Xu X."/>
            <person name="Cox K."/>
            <person name="Korf I."/>
            <person name="Meyers B.C."/>
            <person name="Michelmore R.W."/>
        </authorList>
    </citation>
    <scope>NUCLEOTIDE SEQUENCE [LARGE SCALE GENOMIC DNA]</scope>
    <source>
        <strain evidence="3">cv. Salinas</strain>
        <tissue evidence="2">Seedlings</tissue>
    </source>
</reference>
<gene>
    <name evidence="2" type="ORF">LSAT_V11C500278230</name>
</gene>
<evidence type="ECO:0000313" key="3">
    <source>
        <dbReference type="Proteomes" id="UP000235145"/>
    </source>
</evidence>
<evidence type="ECO:0000256" key="1">
    <source>
        <dbReference type="SAM" id="MobiDB-lite"/>
    </source>
</evidence>
<name>A0A9R1VJR3_LACSA</name>
<evidence type="ECO:0000313" key="2">
    <source>
        <dbReference type="EMBL" id="KAJ0208537.1"/>
    </source>
</evidence>
<dbReference type="EMBL" id="NBSK02000005">
    <property type="protein sequence ID" value="KAJ0208537.1"/>
    <property type="molecule type" value="Genomic_DNA"/>
</dbReference>
<proteinExistence type="predicted"/>